<dbReference type="Proteomes" id="UP000636010">
    <property type="component" value="Unassembled WGS sequence"/>
</dbReference>
<dbReference type="RefSeq" id="WP_188459923.1">
    <property type="nucleotide sequence ID" value="NZ_BAABHU010000001.1"/>
</dbReference>
<dbReference type="EMBL" id="BMEC01000001">
    <property type="protein sequence ID" value="GGC20340.1"/>
    <property type="molecule type" value="Genomic_DNA"/>
</dbReference>
<accession>A0ABQ1LBJ6</accession>
<feature type="transmembrane region" description="Helical" evidence="1">
    <location>
        <begin position="7"/>
        <end position="26"/>
    </location>
</feature>
<reference evidence="3" key="1">
    <citation type="journal article" date="2019" name="Int. J. Syst. Evol. Microbiol.">
        <title>The Global Catalogue of Microorganisms (GCM) 10K type strain sequencing project: providing services to taxonomists for standard genome sequencing and annotation.</title>
        <authorList>
            <consortium name="The Broad Institute Genomics Platform"/>
            <consortium name="The Broad Institute Genome Sequencing Center for Infectious Disease"/>
            <person name="Wu L."/>
            <person name="Ma J."/>
        </authorList>
    </citation>
    <scope>NUCLEOTIDE SEQUENCE [LARGE SCALE GENOMIC DNA]</scope>
    <source>
        <strain evidence="3">CGMCC 1.10832</strain>
    </source>
</reference>
<proteinExistence type="predicted"/>
<organism evidence="2 3">
    <name type="scientific">Marivirga lumbricoides</name>
    <dbReference type="NCBI Taxonomy" id="1046115"/>
    <lineage>
        <taxon>Bacteria</taxon>
        <taxon>Pseudomonadati</taxon>
        <taxon>Bacteroidota</taxon>
        <taxon>Cytophagia</taxon>
        <taxon>Cytophagales</taxon>
        <taxon>Marivirgaceae</taxon>
        <taxon>Marivirga</taxon>
    </lineage>
</organism>
<evidence type="ECO:0000313" key="2">
    <source>
        <dbReference type="EMBL" id="GGC20340.1"/>
    </source>
</evidence>
<protein>
    <submittedName>
        <fullName evidence="2">Uncharacterized protein</fullName>
    </submittedName>
</protein>
<gene>
    <name evidence="2" type="ORF">GCM10011506_01820</name>
</gene>
<keyword evidence="3" id="KW-1185">Reference proteome</keyword>
<sequence length="149" mass="17633">MIVLKRIGIVLIVLITIQTITFYTIGESFLVKEIGSNYESYILQFEENEFKDIGVISELVLTKEKVLECFNEFEPYNLKICKSISDCSDLRETDFFYLYWFDFEYKNPFTINLINEGEFAKEYGAGWDSKYIWIIYKWVLIEKTNTGIS</sequence>
<keyword evidence="1" id="KW-1133">Transmembrane helix</keyword>
<evidence type="ECO:0000313" key="3">
    <source>
        <dbReference type="Proteomes" id="UP000636010"/>
    </source>
</evidence>
<name>A0ABQ1LBJ6_9BACT</name>
<evidence type="ECO:0000256" key="1">
    <source>
        <dbReference type="SAM" id="Phobius"/>
    </source>
</evidence>
<comment type="caution">
    <text evidence="2">The sequence shown here is derived from an EMBL/GenBank/DDBJ whole genome shotgun (WGS) entry which is preliminary data.</text>
</comment>
<keyword evidence="1" id="KW-0472">Membrane</keyword>
<keyword evidence="1" id="KW-0812">Transmembrane</keyword>